<gene>
    <name evidence="1" type="ORF">DFJ43DRAFT_1069438</name>
</gene>
<reference evidence="1" key="2">
    <citation type="journal article" date="2023" name="Proc. Natl. Acad. Sci. U.S.A.">
        <title>A global phylogenomic analysis of the shiitake genus Lentinula.</title>
        <authorList>
            <person name="Sierra-Patev S."/>
            <person name="Min B."/>
            <person name="Naranjo-Ortiz M."/>
            <person name="Looney B."/>
            <person name="Konkel Z."/>
            <person name="Slot J.C."/>
            <person name="Sakamoto Y."/>
            <person name="Steenwyk J.L."/>
            <person name="Rokas A."/>
            <person name="Carro J."/>
            <person name="Camarero S."/>
            <person name="Ferreira P."/>
            <person name="Molpeceres G."/>
            <person name="Ruiz-Duenas F.J."/>
            <person name="Serrano A."/>
            <person name="Henrissat B."/>
            <person name="Drula E."/>
            <person name="Hughes K.W."/>
            <person name="Mata J.L."/>
            <person name="Ishikawa N.K."/>
            <person name="Vargas-Isla R."/>
            <person name="Ushijima S."/>
            <person name="Smith C.A."/>
            <person name="Donoghue J."/>
            <person name="Ahrendt S."/>
            <person name="Andreopoulos W."/>
            <person name="He G."/>
            <person name="LaButti K."/>
            <person name="Lipzen A."/>
            <person name="Ng V."/>
            <person name="Riley R."/>
            <person name="Sandor L."/>
            <person name="Barry K."/>
            <person name="Martinez A.T."/>
            <person name="Xiao Y."/>
            <person name="Gibbons J.G."/>
            <person name="Terashima K."/>
            <person name="Grigoriev I.V."/>
            <person name="Hibbett D."/>
        </authorList>
    </citation>
    <scope>NUCLEOTIDE SEQUENCE</scope>
    <source>
        <strain evidence="1">ET3784</strain>
    </source>
</reference>
<dbReference type="Proteomes" id="UP001176059">
    <property type="component" value="Unassembled WGS sequence"/>
</dbReference>
<protein>
    <submittedName>
        <fullName evidence="1">Uncharacterized protein</fullName>
    </submittedName>
</protein>
<evidence type="ECO:0000313" key="1">
    <source>
        <dbReference type="EMBL" id="KAJ3733137.1"/>
    </source>
</evidence>
<evidence type="ECO:0000313" key="2">
    <source>
        <dbReference type="Proteomes" id="UP001176059"/>
    </source>
</evidence>
<accession>A0AA38JJ09</accession>
<reference evidence="1" key="1">
    <citation type="submission" date="2022-08" db="EMBL/GenBank/DDBJ databases">
        <authorList>
            <consortium name="DOE Joint Genome Institute"/>
            <person name="Min B."/>
            <person name="Sierra-Patev S."/>
            <person name="Naranjo-Ortiz M."/>
            <person name="Looney B."/>
            <person name="Konkel Z."/>
            <person name="Slot J.C."/>
            <person name="Sakamoto Y."/>
            <person name="Steenwyk J.L."/>
            <person name="Rokas A."/>
            <person name="Carro J."/>
            <person name="Camarero S."/>
            <person name="Ferreira P."/>
            <person name="Molpeceres G."/>
            <person name="Ruiz-duenas F.J."/>
            <person name="Serrano A."/>
            <person name="Henrissat B."/>
            <person name="Drula E."/>
            <person name="Hughes K.W."/>
            <person name="Mata J.L."/>
            <person name="Ishikawa N.K."/>
            <person name="Vargas-Isla R."/>
            <person name="Ushijima S."/>
            <person name="Smith C.A."/>
            <person name="Ahrendt S."/>
            <person name="Andreopoulos W."/>
            <person name="He G."/>
            <person name="LaButti K."/>
            <person name="Lipzen A."/>
            <person name="Ng V."/>
            <person name="Riley R."/>
            <person name="Sandor L."/>
            <person name="Barry K."/>
            <person name="Martinez A.T."/>
            <person name="Xiao Y."/>
            <person name="Gibbons J.G."/>
            <person name="Terashima K."/>
            <person name="Hibbett D.S."/>
            <person name="Grigoriev I.V."/>
        </authorList>
    </citation>
    <scope>NUCLEOTIDE SEQUENCE</scope>
    <source>
        <strain evidence="1">ET3784</strain>
    </source>
</reference>
<sequence>MTTETTQPFYFWPARQRDRLSTNFIPDTVELDSHNNIPAFSLFQKIRDHPTGNFQGGSFMVVFDVSENKEIFENLYDYKAPLNLSLIKQAPMLTHVDIPSTSKPLFFVAIDNYVVAISSSFARSIPTFPMAPSNPPEVVEVFPGATGPPMMLNGKECDRETIVSRVDSALDVVLKMVRSKACPEDLHSNNIASLPTLLIKSPSWLQSFGRHISKRREITTSGFHHVWEAVRLKQHKKLRTEIPNLFVLNDGPVLDSSTDQSETTRSEEVACYVTLINRPIVEDWTENAFSELFGRILNQAMRERRHGVRIITGRNETLFDNYGIPRKVAEDSELTWYAFKPDASLFRGHEPYLVVEFESASCSPKYQEDHIRLRLYGGILVRWMCRISGRHFILPALYVWTNGQCDLLFLYEDEGQVRIGIDFTFHICSYSLSQRGDDGGKTERKLRQKRTDTDPNDKVIFIINTEE</sequence>
<name>A0AA38JJ09_9AGAR</name>
<organism evidence="1 2">
    <name type="scientific">Lentinula guzmanii</name>
    <dbReference type="NCBI Taxonomy" id="2804957"/>
    <lineage>
        <taxon>Eukaryota</taxon>
        <taxon>Fungi</taxon>
        <taxon>Dikarya</taxon>
        <taxon>Basidiomycota</taxon>
        <taxon>Agaricomycotina</taxon>
        <taxon>Agaricomycetes</taxon>
        <taxon>Agaricomycetidae</taxon>
        <taxon>Agaricales</taxon>
        <taxon>Marasmiineae</taxon>
        <taxon>Omphalotaceae</taxon>
        <taxon>Lentinula</taxon>
    </lineage>
</organism>
<comment type="caution">
    <text evidence="1">The sequence shown here is derived from an EMBL/GenBank/DDBJ whole genome shotgun (WGS) entry which is preliminary data.</text>
</comment>
<dbReference type="EMBL" id="JANVFO010000019">
    <property type="protein sequence ID" value="KAJ3733137.1"/>
    <property type="molecule type" value="Genomic_DNA"/>
</dbReference>
<dbReference type="AlphaFoldDB" id="A0AA38JJ09"/>
<keyword evidence="2" id="KW-1185">Reference proteome</keyword>
<proteinExistence type="predicted"/>